<evidence type="ECO:0000313" key="5">
    <source>
        <dbReference type="Proteomes" id="UP000236000"/>
    </source>
</evidence>
<dbReference type="InterPro" id="IPR056823">
    <property type="entry name" value="TEN-like_YD-shell"/>
</dbReference>
<gene>
    <name evidence="4" type="ORF">CXU22_03325</name>
</gene>
<dbReference type="Gene3D" id="2.180.10.10">
    <property type="entry name" value="RHS repeat-associated core"/>
    <property type="match status" value="1"/>
</dbReference>
<keyword evidence="1" id="KW-0677">Repeat</keyword>
<evidence type="ECO:0000256" key="2">
    <source>
        <dbReference type="SAM" id="MobiDB-lite"/>
    </source>
</evidence>
<proteinExistence type="predicted"/>
<dbReference type="AlphaFoldDB" id="A0A2N8HEY3"/>
<dbReference type="Proteomes" id="UP000236000">
    <property type="component" value="Unassembled WGS sequence"/>
</dbReference>
<dbReference type="EMBL" id="PJKA01000006">
    <property type="protein sequence ID" value="PNC18840.1"/>
    <property type="molecule type" value="Genomic_DNA"/>
</dbReference>
<dbReference type="PANTHER" id="PTHR32305">
    <property type="match status" value="1"/>
</dbReference>
<dbReference type="InterPro" id="IPR022385">
    <property type="entry name" value="Rhs_assc_core"/>
</dbReference>
<comment type="caution">
    <text evidence="4">The sequence shown here is derived from an EMBL/GenBank/DDBJ whole genome shotgun (WGS) entry which is preliminary data.</text>
</comment>
<reference evidence="4 5" key="1">
    <citation type="journal article" date="2017" name="BMC Genomics">
        <title>Genome sequencing of 39 Akkermansia muciniphila isolates reveals its population structure, genomic and functional diverisity, and global distribution in mammalian gut microbiotas.</title>
        <authorList>
            <person name="Guo X."/>
            <person name="Li S."/>
            <person name="Zhang J."/>
            <person name="Wu F."/>
            <person name="Li X."/>
            <person name="Wu D."/>
            <person name="Zhang M."/>
            <person name="Ou Z."/>
            <person name="Jie Z."/>
            <person name="Yan Q."/>
            <person name="Li P."/>
            <person name="Yi J."/>
            <person name="Peng Y."/>
        </authorList>
    </citation>
    <scope>NUCLEOTIDE SEQUENCE [LARGE SCALE GENOMIC DNA]</scope>
    <source>
        <strain evidence="4 5">GP24</strain>
    </source>
</reference>
<evidence type="ECO:0000256" key="1">
    <source>
        <dbReference type="ARBA" id="ARBA00022737"/>
    </source>
</evidence>
<dbReference type="InterPro" id="IPR050708">
    <property type="entry name" value="T6SS_VgrG/RHS"/>
</dbReference>
<dbReference type="Pfam" id="PF25023">
    <property type="entry name" value="TEN_YD-shell"/>
    <property type="match status" value="1"/>
</dbReference>
<sequence>MNCPRKFIFQWRKSPLRRPPPFLHFPLPHSGHKNRTPLFSFFSPLLLASLPYMRENTFNGENLSPVAEDGRATAYQTNALNQYTAITEEGAAPFHPTYDANGNQTLIQTDTGIWAVDYDFFNQPIKFTQGDTLITCGYDYMGRRWFRKVTQGGTVTLHERYLYRGYQQIAMLDLLQPQPTVKHVILWDPSEPTATRPLALLAGGQLYLYGLDFSKNVTELMNSATGTLAAAYDYAPFGAVTSSGGMAAANPLQWSSEVHDPATGLVYYNYRHLNTRDGRWISRDLIAENGGLNLYEFVKNNPCSWSDTLGGSPYSGTPPVYNPQLWNDEATGGRFQFANNCYSYACDRREDGNKTGPNLPQPGDESGFPPLNDPSQLNCAEIIKRVKGDGLKEPDSKGCCSKGYHKVQLVISPGNDFHWYRQDRDGKWSHKRGWGPVQRLDASGNLITNPVTANRDYSGTGGYNYNQNCGTLCSPDF</sequence>
<dbReference type="NCBIfam" id="TIGR03696">
    <property type="entry name" value="Rhs_assc_core"/>
    <property type="match status" value="1"/>
</dbReference>
<evidence type="ECO:0000259" key="3">
    <source>
        <dbReference type="Pfam" id="PF25023"/>
    </source>
</evidence>
<evidence type="ECO:0000313" key="4">
    <source>
        <dbReference type="EMBL" id="PNC18840.1"/>
    </source>
</evidence>
<feature type="region of interest" description="Disordered" evidence="2">
    <location>
        <begin position="352"/>
        <end position="372"/>
    </location>
</feature>
<feature type="domain" description="Teneurin-like YD-shell" evidence="3">
    <location>
        <begin position="134"/>
        <end position="302"/>
    </location>
</feature>
<organism evidence="4 5">
    <name type="scientific">Akkermansia muciniphila</name>
    <dbReference type="NCBI Taxonomy" id="239935"/>
    <lineage>
        <taxon>Bacteria</taxon>
        <taxon>Pseudomonadati</taxon>
        <taxon>Verrucomicrobiota</taxon>
        <taxon>Verrucomicrobiia</taxon>
        <taxon>Verrucomicrobiales</taxon>
        <taxon>Akkermansiaceae</taxon>
        <taxon>Akkermansia</taxon>
    </lineage>
</organism>
<name>A0A2N8HEY3_9BACT</name>
<dbReference type="PANTHER" id="PTHR32305:SF15">
    <property type="entry name" value="PROTEIN RHSA-RELATED"/>
    <property type="match status" value="1"/>
</dbReference>
<dbReference type="OrthoDB" id="200164at2"/>
<protein>
    <recommendedName>
        <fullName evidence="3">Teneurin-like YD-shell domain-containing protein</fullName>
    </recommendedName>
</protein>
<accession>A0A2N8HEY3</accession>